<dbReference type="EMBL" id="NBWU01000001">
    <property type="protein sequence ID" value="PCE66162.1"/>
    <property type="molecule type" value="Genomic_DNA"/>
</dbReference>
<reference evidence="1 2" key="1">
    <citation type="submission" date="2017-04" db="EMBL/GenBank/DDBJ databases">
        <title>A new member of the family Flavobacteriaceae isolated from ascidians.</title>
        <authorList>
            <person name="Chen L."/>
        </authorList>
    </citation>
    <scope>NUCLEOTIDE SEQUENCE [LARGE SCALE GENOMIC DNA]</scope>
    <source>
        <strain evidence="1 2">HQA918</strain>
    </source>
</reference>
<organism evidence="1 2">
    <name type="scientific">Sediminicola luteus</name>
    <dbReference type="NCBI Taxonomy" id="319238"/>
    <lineage>
        <taxon>Bacteria</taxon>
        <taxon>Pseudomonadati</taxon>
        <taxon>Bacteroidota</taxon>
        <taxon>Flavobacteriia</taxon>
        <taxon>Flavobacteriales</taxon>
        <taxon>Flavobacteriaceae</taxon>
        <taxon>Sediminicola</taxon>
    </lineage>
</organism>
<dbReference type="Proteomes" id="UP000219559">
    <property type="component" value="Unassembled WGS sequence"/>
</dbReference>
<evidence type="ECO:0000313" key="1">
    <source>
        <dbReference type="EMBL" id="PCE66162.1"/>
    </source>
</evidence>
<comment type="caution">
    <text evidence="1">The sequence shown here is derived from an EMBL/GenBank/DDBJ whole genome shotgun (WGS) entry which is preliminary data.</text>
</comment>
<name>A0A2A4GEJ7_9FLAO</name>
<evidence type="ECO:0000313" key="2">
    <source>
        <dbReference type="Proteomes" id="UP000219559"/>
    </source>
</evidence>
<accession>A0A2A4GEJ7</accession>
<proteinExistence type="predicted"/>
<keyword evidence="2" id="KW-1185">Reference proteome</keyword>
<protein>
    <submittedName>
        <fullName evidence="1">Uncharacterized protein</fullName>
    </submittedName>
</protein>
<dbReference type="AlphaFoldDB" id="A0A2A4GEJ7"/>
<gene>
    <name evidence="1" type="ORF">B7P33_02375</name>
</gene>
<sequence length="153" mass="16739">MKLKLNPIIMKIVSISALFFLFFALPLQAQQGKLLLNKITVSNETPAVKTSLMLYANGSYTLQETQGDSETKNESGQLNADQLKSLKKTVKKAGVIRLQKKYQCAAADGAKVLYSFYTSSVAKKIQYQEGCPLPQGLDNINAALDGAFSTEIQ</sequence>